<gene>
    <name evidence="2" type="ordered locus">Cmaq_0227</name>
</gene>
<dbReference type="PANTHER" id="PTHR34236:SF1">
    <property type="entry name" value="DIMETHYL SULFOXIDE REDUCTASE TRANSCRIPTIONAL ACTIVATOR"/>
    <property type="match status" value="1"/>
</dbReference>
<evidence type="ECO:0000313" key="3">
    <source>
        <dbReference type="Proteomes" id="UP000001137"/>
    </source>
</evidence>
<protein>
    <submittedName>
        <fullName evidence="2">Bacterio-opsin activator HTH domain protein</fullName>
    </submittedName>
</protein>
<dbReference type="InterPro" id="IPR007050">
    <property type="entry name" value="HTH_bacterioopsin"/>
</dbReference>
<evidence type="ECO:0000313" key="2">
    <source>
        <dbReference type="EMBL" id="ABW01075.1"/>
    </source>
</evidence>
<dbReference type="Pfam" id="PF04967">
    <property type="entry name" value="HTH_10"/>
    <property type="match status" value="1"/>
</dbReference>
<dbReference type="EMBL" id="CP000852">
    <property type="protein sequence ID" value="ABW01075.1"/>
    <property type="molecule type" value="Genomic_DNA"/>
</dbReference>
<dbReference type="PANTHER" id="PTHR34236">
    <property type="entry name" value="DIMETHYL SULFOXIDE REDUCTASE TRANSCRIPTIONAL ACTIVATOR"/>
    <property type="match status" value="1"/>
</dbReference>
<dbReference type="OrthoDB" id="194393at2157"/>
<name>A8MAN9_CALMQ</name>
<organism evidence="2 3">
    <name type="scientific">Caldivirga maquilingensis (strain ATCC 700844 / DSM 13496 / JCM 10307 / IC-167)</name>
    <dbReference type="NCBI Taxonomy" id="397948"/>
    <lineage>
        <taxon>Archaea</taxon>
        <taxon>Thermoproteota</taxon>
        <taxon>Thermoprotei</taxon>
        <taxon>Thermoproteales</taxon>
        <taxon>Thermoproteaceae</taxon>
        <taxon>Caldivirga</taxon>
    </lineage>
</organism>
<dbReference type="Proteomes" id="UP000001137">
    <property type="component" value="Chromosome"/>
</dbReference>
<feature type="domain" description="HTH bat-type" evidence="1">
    <location>
        <begin position="170"/>
        <end position="222"/>
    </location>
</feature>
<evidence type="ECO:0000259" key="1">
    <source>
        <dbReference type="Pfam" id="PF04967"/>
    </source>
</evidence>
<keyword evidence="3" id="KW-1185">Reference proteome</keyword>
<proteinExistence type="predicted"/>
<dbReference type="RefSeq" id="WP_012185295.1">
    <property type="nucleotide sequence ID" value="NC_009954.1"/>
</dbReference>
<dbReference type="AlphaFoldDB" id="A8MAN9"/>
<dbReference type="STRING" id="397948.Cmaq_0227"/>
<accession>A8MAN9</accession>
<dbReference type="HOGENOM" id="CLU_104910_0_0_2"/>
<dbReference type="GeneID" id="5709838"/>
<dbReference type="KEGG" id="cma:Cmaq_0227"/>
<sequence>MRNSFSYLSFDYVHSTDWTMGTADDNYVFHVLNSYVDALRDYVFEFALLKVWGRRDLKHLLGVFSRHRNVKGVVSLRPLNDGYPKSIQITLKGDSSDSTRYIAHMLGGIEVKAIYENGIEHWGFLFPNDESAKSFLNMVNKKGIVKRYNLNEADMDNIMANALRKAELLLTPSEYKITKIAYSKGYFEVPRLIKLDELARELGLSKATIDEYIRSAIRKILEHVFTDEA</sequence>
<dbReference type="eggNOG" id="arCOG02272">
    <property type="taxonomic scope" value="Archaea"/>
</dbReference>
<reference evidence="2 3" key="1">
    <citation type="submission" date="2007-10" db="EMBL/GenBank/DDBJ databases">
        <title>Complete sequence of Caldivirga maquilingensis IC-167.</title>
        <authorList>
            <consortium name="US DOE Joint Genome Institute"/>
            <person name="Copeland A."/>
            <person name="Lucas S."/>
            <person name="Lapidus A."/>
            <person name="Barry K."/>
            <person name="Glavina del Rio T."/>
            <person name="Dalin E."/>
            <person name="Tice H."/>
            <person name="Pitluck S."/>
            <person name="Saunders E."/>
            <person name="Brettin T."/>
            <person name="Bruce D."/>
            <person name="Detter J.C."/>
            <person name="Han C."/>
            <person name="Schmutz J."/>
            <person name="Larimer F."/>
            <person name="Land M."/>
            <person name="Hauser L."/>
            <person name="Kyrpides N."/>
            <person name="Ivanova N."/>
            <person name="Biddle J.F."/>
            <person name="Zhang Z."/>
            <person name="Fitz-Gibbon S.T."/>
            <person name="Lowe T.M."/>
            <person name="Saltikov C."/>
            <person name="House C.H."/>
            <person name="Richardson P."/>
        </authorList>
    </citation>
    <scope>NUCLEOTIDE SEQUENCE [LARGE SCALE GENOMIC DNA]</scope>
    <source>
        <strain evidence="3">ATCC 700844 / DSM 13496 / JCM 10307 / IC-167</strain>
    </source>
</reference>